<reference evidence="2" key="2">
    <citation type="submission" date="2023-05" db="EMBL/GenBank/DDBJ databases">
        <authorList>
            <person name="Fouks B."/>
        </authorList>
    </citation>
    <scope>NUCLEOTIDE SEQUENCE</scope>
    <source>
        <strain evidence="2">Stay&amp;Tobe</strain>
        <tissue evidence="2">Testes</tissue>
    </source>
</reference>
<sequence>HNENINPERLETLNISNTHGFWAAIYIIIIFKAQVVLPTTFWSSYILSDYSLGRYRFFPI</sequence>
<gene>
    <name evidence="2" type="ORF">L9F63_020188</name>
</gene>
<dbReference type="EMBL" id="JASPKZ010007195">
    <property type="protein sequence ID" value="KAJ9586166.1"/>
    <property type="molecule type" value="Genomic_DNA"/>
</dbReference>
<keyword evidence="3" id="KW-1185">Reference proteome</keyword>
<organism evidence="2 3">
    <name type="scientific">Diploptera punctata</name>
    <name type="common">Pacific beetle cockroach</name>
    <dbReference type="NCBI Taxonomy" id="6984"/>
    <lineage>
        <taxon>Eukaryota</taxon>
        <taxon>Metazoa</taxon>
        <taxon>Ecdysozoa</taxon>
        <taxon>Arthropoda</taxon>
        <taxon>Hexapoda</taxon>
        <taxon>Insecta</taxon>
        <taxon>Pterygota</taxon>
        <taxon>Neoptera</taxon>
        <taxon>Polyneoptera</taxon>
        <taxon>Dictyoptera</taxon>
        <taxon>Blattodea</taxon>
        <taxon>Blaberoidea</taxon>
        <taxon>Blaberidae</taxon>
        <taxon>Diplopterinae</taxon>
        <taxon>Diploptera</taxon>
    </lineage>
</organism>
<feature type="non-terminal residue" evidence="2">
    <location>
        <position position="60"/>
    </location>
</feature>
<proteinExistence type="predicted"/>
<keyword evidence="1" id="KW-0812">Transmembrane</keyword>
<evidence type="ECO:0000256" key="1">
    <source>
        <dbReference type="SAM" id="Phobius"/>
    </source>
</evidence>
<comment type="caution">
    <text evidence="2">The sequence shown here is derived from an EMBL/GenBank/DDBJ whole genome shotgun (WGS) entry which is preliminary data.</text>
</comment>
<dbReference type="Proteomes" id="UP001233999">
    <property type="component" value="Unassembled WGS sequence"/>
</dbReference>
<accession>A0AAD8EDM7</accession>
<feature type="transmembrane region" description="Helical" evidence="1">
    <location>
        <begin position="20"/>
        <end position="47"/>
    </location>
</feature>
<protein>
    <submittedName>
        <fullName evidence="2">Uncharacterized protein</fullName>
    </submittedName>
</protein>
<name>A0AAD8EDM7_DIPPU</name>
<keyword evidence="1" id="KW-0472">Membrane</keyword>
<feature type="non-terminal residue" evidence="2">
    <location>
        <position position="1"/>
    </location>
</feature>
<evidence type="ECO:0000313" key="3">
    <source>
        <dbReference type="Proteomes" id="UP001233999"/>
    </source>
</evidence>
<evidence type="ECO:0000313" key="2">
    <source>
        <dbReference type="EMBL" id="KAJ9586166.1"/>
    </source>
</evidence>
<reference evidence="2" key="1">
    <citation type="journal article" date="2023" name="IScience">
        <title>Live-bearing cockroach genome reveals convergent evolutionary mechanisms linked to viviparity in insects and beyond.</title>
        <authorList>
            <person name="Fouks B."/>
            <person name="Harrison M.C."/>
            <person name="Mikhailova A.A."/>
            <person name="Marchal E."/>
            <person name="English S."/>
            <person name="Carruthers M."/>
            <person name="Jennings E.C."/>
            <person name="Chiamaka E.L."/>
            <person name="Frigard R.A."/>
            <person name="Pippel M."/>
            <person name="Attardo G.M."/>
            <person name="Benoit J.B."/>
            <person name="Bornberg-Bauer E."/>
            <person name="Tobe S.S."/>
        </authorList>
    </citation>
    <scope>NUCLEOTIDE SEQUENCE</scope>
    <source>
        <strain evidence="2">Stay&amp;Tobe</strain>
    </source>
</reference>
<dbReference type="AlphaFoldDB" id="A0AAD8EDM7"/>
<keyword evidence="1" id="KW-1133">Transmembrane helix</keyword>